<protein>
    <recommendedName>
        <fullName evidence="1">DSBA-like thioredoxin domain-containing protein</fullName>
    </recommendedName>
</protein>
<dbReference type="Proteomes" id="UP000507140">
    <property type="component" value="Unassembled WGS sequence"/>
</dbReference>
<dbReference type="Gene3D" id="3.40.30.10">
    <property type="entry name" value="Glutaredoxin"/>
    <property type="match status" value="1"/>
</dbReference>
<dbReference type="Pfam" id="PF01323">
    <property type="entry name" value="DSBA"/>
    <property type="match status" value="1"/>
</dbReference>
<dbReference type="SUPFAM" id="SSF52833">
    <property type="entry name" value="Thioredoxin-like"/>
    <property type="match status" value="1"/>
</dbReference>
<reference evidence="2 3" key="1">
    <citation type="submission" date="2020-04" db="EMBL/GenBank/DDBJ databases">
        <authorList>
            <person name="De Canck E."/>
        </authorList>
    </citation>
    <scope>NUCLEOTIDE SEQUENCE [LARGE SCALE GENOMIC DNA]</scope>
    <source>
        <strain evidence="2 3">LMG 3415</strain>
    </source>
</reference>
<dbReference type="PANTHER" id="PTHR13887">
    <property type="entry name" value="GLUTATHIONE S-TRANSFERASE KAPPA"/>
    <property type="match status" value="1"/>
</dbReference>
<comment type="caution">
    <text evidence="2">The sequence shown here is derived from an EMBL/GenBank/DDBJ whole genome shotgun (WGS) entry which is preliminary data.</text>
</comment>
<gene>
    <name evidence="2" type="ORF">LMG3415_01334</name>
</gene>
<name>A0ABM8L9S4_9BURK</name>
<dbReference type="CDD" id="cd03025">
    <property type="entry name" value="DsbA_FrnE_like"/>
    <property type="match status" value="1"/>
</dbReference>
<proteinExistence type="predicted"/>
<dbReference type="EMBL" id="CADIKR010000001">
    <property type="protein sequence ID" value="CAB3838908.1"/>
    <property type="molecule type" value="Genomic_DNA"/>
</dbReference>
<dbReference type="PANTHER" id="PTHR13887:SF51">
    <property type="entry name" value="DSBA FAMILY PROTEIN"/>
    <property type="match status" value="1"/>
</dbReference>
<sequence length="251" mass="26684">MKPGRAGNLHGRCNTLGTGRAYAPAPRAVYDGAMTTASPTLHYIFDPLCGWCYGAAPLVEAARGIAGLHIEPHGGGMMTGSNRQPVTDALRRYVMPHDERIAGLTGQPFGKDYFDGLLRDTGAVFDSEPPTTAILAAQTLAGRGLDLLRRLQRAHYVQGLRIADPAVLRALAADIGLDAGAFDAAYAKAEGDETAAHIAASRRLLAQVGGTGFPTLALEREGVFTLLEPSRYLGRPDAWRDHLQTRIQGGA</sequence>
<evidence type="ECO:0000313" key="3">
    <source>
        <dbReference type="Proteomes" id="UP000507140"/>
    </source>
</evidence>
<dbReference type="InterPro" id="IPR036249">
    <property type="entry name" value="Thioredoxin-like_sf"/>
</dbReference>
<evidence type="ECO:0000313" key="2">
    <source>
        <dbReference type="EMBL" id="CAB3838908.1"/>
    </source>
</evidence>
<accession>A0ABM8L9S4</accession>
<keyword evidence="3" id="KW-1185">Reference proteome</keyword>
<feature type="domain" description="DSBA-like thioredoxin" evidence="1">
    <location>
        <begin position="44"/>
        <end position="223"/>
    </location>
</feature>
<evidence type="ECO:0000259" key="1">
    <source>
        <dbReference type="Pfam" id="PF01323"/>
    </source>
</evidence>
<dbReference type="InterPro" id="IPR001853">
    <property type="entry name" value="DSBA-like_thioredoxin_dom"/>
</dbReference>
<organism evidence="2 3">
    <name type="scientific">Achromobacter mucicolens</name>
    <dbReference type="NCBI Taxonomy" id="1389922"/>
    <lineage>
        <taxon>Bacteria</taxon>
        <taxon>Pseudomonadati</taxon>
        <taxon>Pseudomonadota</taxon>
        <taxon>Betaproteobacteria</taxon>
        <taxon>Burkholderiales</taxon>
        <taxon>Alcaligenaceae</taxon>
        <taxon>Achromobacter</taxon>
    </lineage>
</organism>